<organism evidence="2 3">
    <name type="scientific">Carnegiea gigantea</name>
    <dbReference type="NCBI Taxonomy" id="171969"/>
    <lineage>
        <taxon>Eukaryota</taxon>
        <taxon>Viridiplantae</taxon>
        <taxon>Streptophyta</taxon>
        <taxon>Embryophyta</taxon>
        <taxon>Tracheophyta</taxon>
        <taxon>Spermatophyta</taxon>
        <taxon>Magnoliopsida</taxon>
        <taxon>eudicotyledons</taxon>
        <taxon>Gunneridae</taxon>
        <taxon>Pentapetalae</taxon>
        <taxon>Caryophyllales</taxon>
        <taxon>Cactineae</taxon>
        <taxon>Cactaceae</taxon>
        <taxon>Cactoideae</taxon>
        <taxon>Echinocereeae</taxon>
        <taxon>Carnegiea</taxon>
    </lineage>
</organism>
<evidence type="ECO:0000313" key="3">
    <source>
        <dbReference type="Proteomes" id="UP001153076"/>
    </source>
</evidence>
<sequence>MLAVVNADTTLINGLGDGQQGVTAKLLLSSYMGSMVAAAAKGEAPPGLPLKAAGQDSLEAQPKETNGGPSKPTDALSGELWEVKKERIRKASVFGKLPGWDLRSAMLFSLSMVIWYSAFTDAIVGLPHVIPLGGYCASLSDANYNGLDLWKFVLNNLHSSFLHIGANDTDCTSI</sequence>
<evidence type="ECO:0000313" key="2">
    <source>
        <dbReference type="EMBL" id="KAJ8419692.1"/>
    </source>
</evidence>
<gene>
    <name evidence="2" type="ORF">Cgig2_013404</name>
</gene>
<feature type="region of interest" description="Disordered" evidence="1">
    <location>
        <begin position="50"/>
        <end position="75"/>
    </location>
</feature>
<reference evidence="2" key="1">
    <citation type="submission" date="2022-04" db="EMBL/GenBank/DDBJ databases">
        <title>Carnegiea gigantea Genome sequencing and assembly v2.</title>
        <authorList>
            <person name="Copetti D."/>
            <person name="Sanderson M.J."/>
            <person name="Burquez A."/>
            <person name="Wojciechowski M.F."/>
        </authorList>
    </citation>
    <scope>NUCLEOTIDE SEQUENCE</scope>
    <source>
        <strain evidence="2">SGP5-SGP5p</strain>
        <tissue evidence="2">Aerial part</tissue>
    </source>
</reference>
<dbReference type="AlphaFoldDB" id="A0A9Q1GFT1"/>
<dbReference type="Proteomes" id="UP001153076">
    <property type="component" value="Unassembled WGS sequence"/>
</dbReference>
<name>A0A9Q1GFT1_9CARY</name>
<proteinExistence type="predicted"/>
<dbReference type="OrthoDB" id="10264149at2759"/>
<keyword evidence="3" id="KW-1185">Reference proteome</keyword>
<comment type="caution">
    <text evidence="2">The sequence shown here is derived from an EMBL/GenBank/DDBJ whole genome shotgun (WGS) entry which is preliminary data.</text>
</comment>
<dbReference type="EMBL" id="JAKOGI010004601">
    <property type="protein sequence ID" value="KAJ8419692.1"/>
    <property type="molecule type" value="Genomic_DNA"/>
</dbReference>
<accession>A0A9Q1GFT1</accession>
<protein>
    <submittedName>
        <fullName evidence="2">Uncharacterized protein</fullName>
    </submittedName>
</protein>
<evidence type="ECO:0000256" key="1">
    <source>
        <dbReference type="SAM" id="MobiDB-lite"/>
    </source>
</evidence>